<gene>
    <name evidence="1" type="ORF">PCON_09629</name>
</gene>
<evidence type="ECO:0000313" key="1">
    <source>
        <dbReference type="EMBL" id="CCX10036.1"/>
    </source>
</evidence>
<organism evidence="1 2">
    <name type="scientific">Pyronema omphalodes (strain CBS 100304)</name>
    <name type="common">Pyronema confluens</name>
    <dbReference type="NCBI Taxonomy" id="1076935"/>
    <lineage>
        <taxon>Eukaryota</taxon>
        <taxon>Fungi</taxon>
        <taxon>Dikarya</taxon>
        <taxon>Ascomycota</taxon>
        <taxon>Pezizomycotina</taxon>
        <taxon>Pezizomycetes</taxon>
        <taxon>Pezizales</taxon>
        <taxon>Pyronemataceae</taxon>
        <taxon>Pyronema</taxon>
    </lineage>
</organism>
<proteinExistence type="predicted"/>
<name>U4L936_PYROM</name>
<sequence>MLVRDFRENMRYLVCAIAKDLHDIVDALRVLKFDTLTEKLANGC</sequence>
<protein>
    <submittedName>
        <fullName evidence="1">Uncharacterized protein</fullName>
    </submittedName>
</protein>
<keyword evidence="2" id="KW-1185">Reference proteome</keyword>
<reference evidence="1 2" key="1">
    <citation type="journal article" date="2013" name="PLoS Genet.">
        <title>The genome and development-dependent transcriptomes of Pyronema confluens: a window into fungal evolution.</title>
        <authorList>
            <person name="Traeger S."/>
            <person name="Altegoer F."/>
            <person name="Freitag M."/>
            <person name="Gabaldon T."/>
            <person name="Kempken F."/>
            <person name="Kumar A."/>
            <person name="Marcet-Houben M."/>
            <person name="Poggeler S."/>
            <person name="Stajich J.E."/>
            <person name="Nowrousian M."/>
        </authorList>
    </citation>
    <scope>NUCLEOTIDE SEQUENCE [LARGE SCALE GENOMIC DNA]</scope>
    <source>
        <strain evidence="2">CBS 100304</strain>
        <tissue evidence="1">Vegetative mycelium</tissue>
    </source>
</reference>
<dbReference type="AlphaFoldDB" id="U4L936"/>
<evidence type="ECO:0000313" key="2">
    <source>
        <dbReference type="Proteomes" id="UP000018144"/>
    </source>
</evidence>
<dbReference type="Proteomes" id="UP000018144">
    <property type="component" value="Unassembled WGS sequence"/>
</dbReference>
<accession>U4L936</accession>
<dbReference type="EMBL" id="HF935502">
    <property type="protein sequence ID" value="CCX10036.1"/>
    <property type="molecule type" value="Genomic_DNA"/>
</dbReference>